<sequence length="431" mass="45514">TIVTTALPTIAEHFNSAQGYIWIGSAFLLASAASTPVWGKVSDIWGRKPILLVANFVFFVGSLICALAVNVGMLIAGRAVQGLGGGGLLVLVNICIGDLFSIRSRGAYYGMVGATWALASSLGPVIGGAFTQRVSWRWCFYINLPLDGIAFVIILFFLHLDTPTTPFMDGLKAIDWLGSLTIVGGTLMLLFGLEFGGVTYPWASAAVICLIVFGVVTIALFVIIEWKIAALPVVPLALFKRRSNIAALTVCFIHGFVFISGAYFLPLYFQAVLGASPLLSGVYTLANVVPSSIASVGTGIFIKKTGQYRPPIWFGLTFMTLGWGLFINFGAEANWAKIIMYQVIAGVGVGPNFQAPLIALQSLVQPRDIATATATFAFIRNLATSISVVIGGVIFQNEMASRAGTLRAALGDQTAAQLGGGNAGANVAVVE</sequence>
<dbReference type="Proteomes" id="UP001186974">
    <property type="component" value="Unassembled WGS sequence"/>
</dbReference>
<evidence type="ECO:0000313" key="1">
    <source>
        <dbReference type="EMBL" id="KAK3047141.1"/>
    </source>
</evidence>
<evidence type="ECO:0000313" key="2">
    <source>
        <dbReference type="Proteomes" id="UP001186974"/>
    </source>
</evidence>
<name>A0ACC3CWU7_9PEZI</name>
<gene>
    <name evidence="1" type="ORF">LTS18_013216</name>
</gene>
<feature type="non-terminal residue" evidence="1">
    <location>
        <position position="431"/>
    </location>
</feature>
<keyword evidence="2" id="KW-1185">Reference proteome</keyword>
<organism evidence="1 2">
    <name type="scientific">Coniosporium uncinatum</name>
    <dbReference type="NCBI Taxonomy" id="93489"/>
    <lineage>
        <taxon>Eukaryota</taxon>
        <taxon>Fungi</taxon>
        <taxon>Dikarya</taxon>
        <taxon>Ascomycota</taxon>
        <taxon>Pezizomycotina</taxon>
        <taxon>Dothideomycetes</taxon>
        <taxon>Dothideomycetes incertae sedis</taxon>
        <taxon>Coniosporium</taxon>
    </lineage>
</organism>
<reference evidence="1" key="1">
    <citation type="submission" date="2024-09" db="EMBL/GenBank/DDBJ databases">
        <title>Black Yeasts Isolated from many extreme environments.</title>
        <authorList>
            <person name="Coleine C."/>
            <person name="Stajich J.E."/>
            <person name="Selbmann L."/>
        </authorList>
    </citation>
    <scope>NUCLEOTIDE SEQUENCE</scope>
    <source>
        <strain evidence="1">CCFEE 5737</strain>
    </source>
</reference>
<comment type="caution">
    <text evidence="1">The sequence shown here is derived from an EMBL/GenBank/DDBJ whole genome shotgun (WGS) entry which is preliminary data.</text>
</comment>
<protein>
    <submittedName>
        <fullName evidence="1">Uncharacterized protein</fullName>
    </submittedName>
</protein>
<proteinExistence type="predicted"/>
<dbReference type="EMBL" id="JAWDJW010010385">
    <property type="protein sequence ID" value="KAK3047141.1"/>
    <property type="molecule type" value="Genomic_DNA"/>
</dbReference>
<feature type="non-terminal residue" evidence="1">
    <location>
        <position position="1"/>
    </location>
</feature>
<accession>A0ACC3CWU7</accession>